<dbReference type="OrthoDB" id="10290310at2759"/>
<comment type="caution">
    <text evidence="2">The sequence shown here is derived from an EMBL/GenBank/DDBJ whole genome shotgun (WGS) entry which is preliminary data.</text>
</comment>
<name>A0A7J6N9X4_PEROL</name>
<protein>
    <submittedName>
        <fullName evidence="2">Uncharacterized protein</fullName>
    </submittedName>
</protein>
<dbReference type="EMBL" id="JABANP010000582">
    <property type="protein sequence ID" value="KAF4680699.1"/>
    <property type="molecule type" value="Genomic_DNA"/>
</dbReference>
<evidence type="ECO:0000313" key="3">
    <source>
        <dbReference type="Proteomes" id="UP000541610"/>
    </source>
</evidence>
<dbReference type="Proteomes" id="UP000541610">
    <property type="component" value="Unassembled WGS sequence"/>
</dbReference>
<gene>
    <name evidence="2" type="ORF">FOZ60_013108</name>
</gene>
<proteinExistence type="predicted"/>
<feature type="region of interest" description="Disordered" evidence="1">
    <location>
        <begin position="409"/>
        <end position="457"/>
    </location>
</feature>
<reference evidence="2 3" key="1">
    <citation type="submission" date="2020-04" db="EMBL/GenBank/DDBJ databases">
        <title>Perkinsus olseni comparative genomics.</title>
        <authorList>
            <person name="Bogema D.R."/>
        </authorList>
    </citation>
    <scope>NUCLEOTIDE SEQUENCE [LARGE SCALE GENOMIC DNA]</scope>
    <source>
        <strain evidence="2">00978-12</strain>
    </source>
</reference>
<organism evidence="2 3">
    <name type="scientific">Perkinsus olseni</name>
    <name type="common">Perkinsus atlanticus</name>
    <dbReference type="NCBI Taxonomy" id="32597"/>
    <lineage>
        <taxon>Eukaryota</taxon>
        <taxon>Sar</taxon>
        <taxon>Alveolata</taxon>
        <taxon>Perkinsozoa</taxon>
        <taxon>Perkinsea</taxon>
        <taxon>Perkinsida</taxon>
        <taxon>Perkinsidae</taxon>
        <taxon>Perkinsus</taxon>
    </lineage>
</organism>
<evidence type="ECO:0000313" key="2">
    <source>
        <dbReference type="EMBL" id="KAF4680699.1"/>
    </source>
</evidence>
<sequence>MIGLGQCRLSRYSSDSRNWGTLQAFCMTRFAPPVGLVAEPQPSHKDVEVAIMQHPQNALNQPGGPTTSQQYTHALNQQHHSQWFPLQASAPAHHLQQQQHQPLAVIDWNGYALPPQGSLGGIGQQSRLQSVSDATSTVVQPGVIRAPIAFGPYSAPTAPARGASGGFLLWNDGSLNRGTQRLSTRAVSGSVVAPDVRQQLGGVPRKRKARRRRGVKDCTCIRHKPHHKERVPKSIFETFSPFDERFPFYMAHEPRFIEGFQAYSPFSEDFERITKWPSRRRSNGRRRSRNTKRMRLAKKYLKASGGSREKPKNWQIRSYHQHLTKRPTVQSSCGWESVSPFDAKFVVLTSKIGRHHPKTSTHKRAKGLVVCSPFDDRFGEQCQLGWWQEDDPDEFIAYSPFDSRFPSKFSPFKGRGRGRRVRSTEDPQKVHPQPPRANEPGSSPISAAPTGTAFPRMTPMASEVSTNLSFHIAPMYSIPAGFSPVLTPNISQPF</sequence>
<dbReference type="AlphaFoldDB" id="A0A7J6N9X4"/>
<accession>A0A7J6N9X4</accession>
<evidence type="ECO:0000256" key="1">
    <source>
        <dbReference type="SAM" id="MobiDB-lite"/>
    </source>
</evidence>